<dbReference type="Proteomes" id="UP000218334">
    <property type="component" value="Unassembled WGS sequence"/>
</dbReference>
<dbReference type="AlphaFoldDB" id="A0A2H3BFH3"/>
<evidence type="ECO:0000313" key="2">
    <source>
        <dbReference type="EMBL" id="PBK67664.1"/>
    </source>
</evidence>
<evidence type="ECO:0000256" key="1">
    <source>
        <dbReference type="SAM" id="Phobius"/>
    </source>
</evidence>
<evidence type="ECO:0000313" key="3">
    <source>
        <dbReference type="Proteomes" id="UP000218334"/>
    </source>
</evidence>
<keyword evidence="1" id="KW-0812">Transmembrane</keyword>
<keyword evidence="3" id="KW-1185">Reference proteome</keyword>
<name>A0A2H3BFH3_9AGAR</name>
<keyword evidence="1" id="KW-1133">Transmembrane helix</keyword>
<keyword evidence="1" id="KW-0472">Membrane</keyword>
<accession>A0A2H3BFH3</accession>
<sequence length="131" mass="14759">MTLSMRSYIVPLTKCILKRRPLRVVLNESTSDEKSFHMALTDTPNRDPSVCLSDTLSSHSDFAEGQQHRNTALTPSTCTYPEPSTFPDNDEVVHSPHLFRLSARFRPVLFLLLLGLPILCLRAISALILCY</sequence>
<organism evidence="2 3">
    <name type="scientific">Armillaria solidipes</name>
    <dbReference type="NCBI Taxonomy" id="1076256"/>
    <lineage>
        <taxon>Eukaryota</taxon>
        <taxon>Fungi</taxon>
        <taxon>Dikarya</taxon>
        <taxon>Basidiomycota</taxon>
        <taxon>Agaricomycotina</taxon>
        <taxon>Agaricomycetes</taxon>
        <taxon>Agaricomycetidae</taxon>
        <taxon>Agaricales</taxon>
        <taxon>Marasmiineae</taxon>
        <taxon>Physalacriaceae</taxon>
        <taxon>Armillaria</taxon>
    </lineage>
</organism>
<gene>
    <name evidence="2" type="ORF">ARMSODRAFT_296161</name>
</gene>
<proteinExistence type="predicted"/>
<feature type="transmembrane region" description="Helical" evidence="1">
    <location>
        <begin position="108"/>
        <end position="129"/>
    </location>
</feature>
<protein>
    <submittedName>
        <fullName evidence="2">Uncharacterized protein</fullName>
    </submittedName>
</protein>
<dbReference type="EMBL" id="KZ293435">
    <property type="protein sequence ID" value="PBK67664.1"/>
    <property type="molecule type" value="Genomic_DNA"/>
</dbReference>
<reference evidence="3" key="1">
    <citation type="journal article" date="2017" name="Nat. Ecol. Evol.">
        <title>Genome expansion and lineage-specific genetic innovations in the forest pathogenic fungi Armillaria.</title>
        <authorList>
            <person name="Sipos G."/>
            <person name="Prasanna A.N."/>
            <person name="Walter M.C."/>
            <person name="O'Connor E."/>
            <person name="Balint B."/>
            <person name="Krizsan K."/>
            <person name="Kiss B."/>
            <person name="Hess J."/>
            <person name="Varga T."/>
            <person name="Slot J."/>
            <person name="Riley R."/>
            <person name="Boka B."/>
            <person name="Rigling D."/>
            <person name="Barry K."/>
            <person name="Lee J."/>
            <person name="Mihaltcheva S."/>
            <person name="LaButti K."/>
            <person name="Lipzen A."/>
            <person name="Waldron R."/>
            <person name="Moloney N.M."/>
            <person name="Sperisen C."/>
            <person name="Kredics L."/>
            <person name="Vagvoelgyi C."/>
            <person name="Patrignani A."/>
            <person name="Fitzpatrick D."/>
            <person name="Nagy I."/>
            <person name="Doyle S."/>
            <person name="Anderson J.B."/>
            <person name="Grigoriev I.V."/>
            <person name="Gueldener U."/>
            <person name="Muensterkoetter M."/>
            <person name="Nagy L.G."/>
        </authorList>
    </citation>
    <scope>NUCLEOTIDE SEQUENCE [LARGE SCALE GENOMIC DNA]</scope>
    <source>
        <strain evidence="3">28-4</strain>
    </source>
</reference>